<dbReference type="PANTHER" id="PTHR47472:SF1">
    <property type="entry name" value="DUF1446-DOMAIN-CONTAINING PROTEIN"/>
    <property type="match status" value="1"/>
</dbReference>
<comment type="caution">
    <text evidence="2">The sequence shown here is derived from an EMBL/GenBank/DDBJ whole genome shotgun (WGS) entry which is preliminary data.</text>
</comment>
<feature type="domain" description="Acyclic terpene utilisation N-terminal" evidence="1">
    <location>
        <begin position="9"/>
        <end position="446"/>
    </location>
</feature>
<organism evidence="2 3">
    <name type="scientific">Palleronia aestuarii</name>
    <dbReference type="NCBI Taxonomy" id="568105"/>
    <lineage>
        <taxon>Bacteria</taxon>
        <taxon>Pseudomonadati</taxon>
        <taxon>Pseudomonadota</taxon>
        <taxon>Alphaproteobacteria</taxon>
        <taxon>Rhodobacterales</taxon>
        <taxon>Roseobacteraceae</taxon>
        <taxon>Palleronia</taxon>
    </lineage>
</organism>
<evidence type="ECO:0000259" key="1">
    <source>
        <dbReference type="Pfam" id="PF07287"/>
    </source>
</evidence>
<proteinExistence type="predicted"/>
<dbReference type="Pfam" id="PF07287">
    <property type="entry name" value="AtuA"/>
    <property type="match status" value="1"/>
</dbReference>
<dbReference type="AlphaFoldDB" id="A0A2W7MXX1"/>
<evidence type="ECO:0000313" key="2">
    <source>
        <dbReference type="EMBL" id="PZX12393.1"/>
    </source>
</evidence>
<reference evidence="2 3" key="1">
    <citation type="submission" date="2018-06" db="EMBL/GenBank/DDBJ databases">
        <title>Genomic Encyclopedia of Archaeal and Bacterial Type Strains, Phase II (KMG-II): from individual species to whole genera.</title>
        <authorList>
            <person name="Goeker M."/>
        </authorList>
    </citation>
    <scope>NUCLEOTIDE SEQUENCE [LARGE SCALE GENOMIC DNA]</scope>
    <source>
        <strain evidence="2 3">DSM 22009</strain>
    </source>
</reference>
<accession>A0A2W7MXX1</accession>
<dbReference type="EMBL" id="QKZL01000024">
    <property type="protein sequence ID" value="PZX12393.1"/>
    <property type="molecule type" value="Genomic_DNA"/>
</dbReference>
<evidence type="ECO:0000313" key="3">
    <source>
        <dbReference type="Proteomes" id="UP000248916"/>
    </source>
</evidence>
<dbReference type="RefSeq" id="WP_111538679.1">
    <property type="nucleotide sequence ID" value="NZ_QKZL01000024.1"/>
</dbReference>
<dbReference type="PANTHER" id="PTHR47472">
    <property type="entry name" value="PROPIONYL-COA CARBOXYLASE"/>
    <property type="match status" value="1"/>
</dbReference>
<gene>
    <name evidence="2" type="ORF">LX81_03651</name>
</gene>
<sequence length="452" mass="46809">MVDTPQLYRIGCGAGFSGDRIDAAGPVVAALVERGGPSCLMFEMLAERTLALAQRGRREGSGGYDRSILDRLRPVLADCLDHGISIVGNFGAADPGAAAQDIAAIAASLGCRAPRIALVEGDDLASAGPDAGLDRLLASSLPEGARLLSANVYLGAQEIAAALREGADIVVTGRVADPALALGPLIAHYGWSLTDHDRIAAGTLVGHLLECGAQVTGGYFADPGQKDVPGLHRLGYPIAEVDADGTCVVTKPGGTGGCVDARTVKEQILYEIHDPAAYLTPDVTLDLTEVEITELAPDRVRVSGARGHPPPETLKATLCYDGGYVGEGEISYAGPGAEGRARAALDAVTRRLPAGLAWRGDLIGVTSVFGDDGGHHLEDRLPDCRDVRLRLAVHAADGDAVAAAMHDFGALYCCGPAGGGGIRTNMRRRVSTASAAIPRPLVRARHTFVEVS</sequence>
<dbReference type="Proteomes" id="UP000248916">
    <property type="component" value="Unassembled WGS sequence"/>
</dbReference>
<dbReference type="OrthoDB" id="9763456at2"/>
<keyword evidence="3" id="KW-1185">Reference proteome</keyword>
<name>A0A2W7MXX1_9RHOB</name>
<dbReference type="InterPro" id="IPR010839">
    <property type="entry name" value="AtuA_N"/>
</dbReference>
<protein>
    <submittedName>
        <fullName evidence="2">Uncharacterized protein DUF1446</fullName>
    </submittedName>
</protein>